<dbReference type="InterPro" id="IPR052169">
    <property type="entry name" value="CW_Biosynth-Accessory"/>
</dbReference>
<dbReference type="InterPro" id="IPR029052">
    <property type="entry name" value="Metallo-depent_PP-like"/>
</dbReference>
<dbReference type="STRING" id="1121919.SAMN02745975_01709"/>
<protein>
    <submittedName>
        <fullName evidence="3">Poly-gamma-glutamate synthesis protein (Capsule biosynthesis protein)</fullName>
    </submittedName>
</protein>
<dbReference type="OrthoDB" id="9810906at2"/>
<accession>A0A1M6I175</accession>
<dbReference type="InterPro" id="IPR019079">
    <property type="entry name" value="Capsule_synth_CapA"/>
</dbReference>
<dbReference type="SMART" id="SM00854">
    <property type="entry name" value="PGA_cap"/>
    <property type="match status" value="1"/>
</dbReference>
<proteinExistence type="inferred from homology"/>
<evidence type="ECO:0000256" key="1">
    <source>
        <dbReference type="ARBA" id="ARBA00005662"/>
    </source>
</evidence>
<dbReference type="EMBL" id="FQZV01000019">
    <property type="protein sequence ID" value="SHJ28239.1"/>
    <property type="molecule type" value="Genomic_DNA"/>
</dbReference>
<dbReference type="Pfam" id="PF09587">
    <property type="entry name" value="PGA_cap"/>
    <property type="match status" value="1"/>
</dbReference>
<dbReference type="Gene3D" id="3.60.21.10">
    <property type="match status" value="1"/>
</dbReference>
<comment type="similarity">
    <text evidence="1">Belongs to the CapA family.</text>
</comment>
<evidence type="ECO:0000313" key="3">
    <source>
        <dbReference type="EMBL" id="SHJ28239.1"/>
    </source>
</evidence>
<dbReference type="Proteomes" id="UP000184536">
    <property type="component" value="Unassembled WGS sequence"/>
</dbReference>
<dbReference type="RefSeq" id="WP_110940877.1">
    <property type="nucleotide sequence ID" value="NZ_FQZV01000019.1"/>
</dbReference>
<sequence>MDRGVRKSIERHGYDYPYLKVEEYLKKGDITFANLESPLTSRDTAVLKDRALIFKGDIENGRSLKAAGFNILNLANNHTLDYGPEGLIDTLEVLEENGILPLGAGLNAQEARQPVFVNIKGITVGFLGYSQFPPEGYLYFSDRPEVARINPDTISAEITRAKESCDFLVISFHWGKEYDVYPSEFQKSLARLAVDRGGDLILGHHPHVLQSMEKYQGKLIFYSLGNFVFDRQIQPGTDETIMLNVKLSKGQWQEADLIPARIIDCQPIPVAGEDGEEILKRLQKYSEGYNSELIIRDGKGYIAP</sequence>
<name>A0A1M6I175_9FIRM</name>
<dbReference type="SUPFAM" id="SSF56300">
    <property type="entry name" value="Metallo-dependent phosphatases"/>
    <property type="match status" value="1"/>
</dbReference>
<feature type="domain" description="Capsule synthesis protein CapA" evidence="2">
    <location>
        <begin position="1"/>
        <end position="231"/>
    </location>
</feature>
<dbReference type="PANTHER" id="PTHR33393">
    <property type="entry name" value="POLYGLUTAMINE SYNTHESIS ACCESSORY PROTEIN RV0574C-RELATED"/>
    <property type="match status" value="1"/>
</dbReference>
<reference evidence="4" key="1">
    <citation type="submission" date="2016-11" db="EMBL/GenBank/DDBJ databases">
        <authorList>
            <person name="Varghese N."/>
            <person name="Submissions S."/>
        </authorList>
    </citation>
    <scope>NUCLEOTIDE SEQUENCE [LARGE SCALE GENOMIC DNA]</scope>
    <source>
        <strain evidence="4">DSM 17957</strain>
    </source>
</reference>
<dbReference type="CDD" id="cd07381">
    <property type="entry name" value="MPP_CapA"/>
    <property type="match status" value="1"/>
</dbReference>
<dbReference type="PANTHER" id="PTHR33393:SF11">
    <property type="entry name" value="POLYGLUTAMINE SYNTHESIS ACCESSORY PROTEIN RV0574C-RELATED"/>
    <property type="match status" value="1"/>
</dbReference>
<organism evidence="3 4">
    <name type="scientific">Geosporobacter subterraneus DSM 17957</name>
    <dbReference type="NCBI Taxonomy" id="1121919"/>
    <lineage>
        <taxon>Bacteria</taxon>
        <taxon>Bacillati</taxon>
        <taxon>Bacillota</taxon>
        <taxon>Clostridia</taxon>
        <taxon>Peptostreptococcales</taxon>
        <taxon>Thermotaleaceae</taxon>
        <taxon>Geosporobacter</taxon>
    </lineage>
</organism>
<dbReference type="AlphaFoldDB" id="A0A1M6I175"/>
<evidence type="ECO:0000313" key="4">
    <source>
        <dbReference type="Proteomes" id="UP000184536"/>
    </source>
</evidence>
<gene>
    <name evidence="3" type="ORF">SAMN02745975_01709</name>
</gene>
<keyword evidence="4" id="KW-1185">Reference proteome</keyword>
<evidence type="ECO:0000259" key="2">
    <source>
        <dbReference type="SMART" id="SM00854"/>
    </source>
</evidence>